<name>A0A374NUV7_9FIRM</name>
<proteinExistence type="inferred from homology"/>
<dbReference type="InterPro" id="IPR002645">
    <property type="entry name" value="STAS_dom"/>
</dbReference>
<dbReference type="EMBL" id="QRNJ01000074">
    <property type="protein sequence ID" value="RHK34643.1"/>
    <property type="molecule type" value="Genomic_DNA"/>
</dbReference>
<evidence type="ECO:0000256" key="2">
    <source>
        <dbReference type="RuleBase" id="RU003749"/>
    </source>
</evidence>
<dbReference type="Pfam" id="PF01740">
    <property type="entry name" value="STAS"/>
    <property type="match status" value="1"/>
</dbReference>
<keyword evidence="9" id="KW-1185">Reference proteome</keyword>
<dbReference type="CDD" id="cd07043">
    <property type="entry name" value="STAS_anti-anti-sigma_factors"/>
    <property type="match status" value="1"/>
</dbReference>
<dbReference type="Gene3D" id="3.30.750.24">
    <property type="entry name" value="STAS domain"/>
    <property type="match status" value="1"/>
</dbReference>
<dbReference type="AlphaFoldDB" id="A0A374NUV7"/>
<evidence type="ECO:0000313" key="5">
    <source>
        <dbReference type="EMBL" id="RHC66182.1"/>
    </source>
</evidence>
<dbReference type="PROSITE" id="PS50801">
    <property type="entry name" value="STAS"/>
    <property type="match status" value="1"/>
</dbReference>
<sequence>MLRAVLILPHLRRVVQRVQQKKTSVQIHQIAITNFIKLLRIKISSTKYVGLIFLFSVKYSYSELNITIKIKGEGKMGCCHVKNQCLVIRLPKEIDHYQAEKVRMECEQSFMKFIIRDIIFDFSDTSFMDSSGIGLVLGRVRKIHPINGKVYLFGGNELIQKMWEMAGILNLVTVLDSIEKVKEVYE</sequence>
<dbReference type="NCBIfam" id="TIGR00377">
    <property type="entry name" value="ant_ant_sig"/>
    <property type="match status" value="1"/>
</dbReference>
<dbReference type="Proteomes" id="UP000283497">
    <property type="component" value="Unassembled WGS sequence"/>
</dbReference>
<evidence type="ECO:0000259" key="3">
    <source>
        <dbReference type="PROSITE" id="PS50801"/>
    </source>
</evidence>
<evidence type="ECO:0000313" key="7">
    <source>
        <dbReference type="Proteomes" id="UP000262524"/>
    </source>
</evidence>
<reference evidence="7 8" key="1">
    <citation type="submission" date="2018-08" db="EMBL/GenBank/DDBJ databases">
        <title>A genome reference for cultivated species of the human gut microbiota.</title>
        <authorList>
            <person name="Zou Y."/>
            <person name="Xue W."/>
            <person name="Luo G."/>
        </authorList>
    </citation>
    <scope>NUCLEOTIDE SEQUENCE [LARGE SCALE GENOMIC DNA]</scope>
    <source>
        <strain evidence="6 8">AF45-14BH</strain>
        <strain evidence="5 9">AM34-3LB</strain>
        <strain evidence="4 7">TM10-1AC</strain>
    </source>
</reference>
<protein>
    <recommendedName>
        <fullName evidence="2">Anti-sigma factor antagonist</fullName>
    </recommendedName>
</protein>
<dbReference type="Proteomes" id="UP000262524">
    <property type="component" value="Unassembled WGS sequence"/>
</dbReference>
<evidence type="ECO:0000256" key="1">
    <source>
        <dbReference type="ARBA" id="ARBA00009013"/>
    </source>
</evidence>
<organism evidence="4 7">
    <name type="scientific">Anaerobutyricum hallii</name>
    <dbReference type="NCBI Taxonomy" id="39488"/>
    <lineage>
        <taxon>Bacteria</taxon>
        <taxon>Bacillati</taxon>
        <taxon>Bacillota</taxon>
        <taxon>Clostridia</taxon>
        <taxon>Lachnospirales</taxon>
        <taxon>Lachnospiraceae</taxon>
        <taxon>Anaerobutyricum</taxon>
    </lineage>
</organism>
<dbReference type="SUPFAM" id="SSF52091">
    <property type="entry name" value="SpoIIaa-like"/>
    <property type="match status" value="1"/>
</dbReference>
<evidence type="ECO:0000313" key="6">
    <source>
        <dbReference type="EMBL" id="RHK34643.1"/>
    </source>
</evidence>
<dbReference type="InterPro" id="IPR003658">
    <property type="entry name" value="Anti-sigma_ant"/>
</dbReference>
<accession>A0A374NUV7</accession>
<dbReference type="EMBL" id="QSID01000005">
    <property type="protein sequence ID" value="RHC66182.1"/>
    <property type="molecule type" value="Genomic_DNA"/>
</dbReference>
<comment type="caution">
    <text evidence="4">The sequence shown here is derived from an EMBL/GenBank/DDBJ whole genome shotgun (WGS) entry which is preliminary data.</text>
</comment>
<feature type="domain" description="STAS" evidence="3">
    <location>
        <begin position="86"/>
        <end position="186"/>
    </location>
</feature>
<dbReference type="PANTHER" id="PTHR33495:SF2">
    <property type="entry name" value="ANTI-SIGMA FACTOR ANTAGONIST TM_1081-RELATED"/>
    <property type="match status" value="1"/>
</dbReference>
<comment type="similarity">
    <text evidence="1 2">Belongs to the anti-sigma-factor antagonist family.</text>
</comment>
<evidence type="ECO:0000313" key="9">
    <source>
        <dbReference type="Proteomes" id="UP000284621"/>
    </source>
</evidence>
<dbReference type="EMBL" id="QSOE01000021">
    <property type="protein sequence ID" value="RGI90229.1"/>
    <property type="molecule type" value="Genomic_DNA"/>
</dbReference>
<evidence type="ECO:0000313" key="8">
    <source>
        <dbReference type="Proteomes" id="UP000283497"/>
    </source>
</evidence>
<dbReference type="InterPro" id="IPR036513">
    <property type="entry name" value="STAS_dom_sf"/>
</dbReference>
<evidence type="ECO:0000313" key="4">
    <source>
        <dbReference type="EMBL" id="RGI90229.1"/>
    </source>
</evidence>
<dbReference type="Proteomes" id="UP000284621">
    <property type="component" value="Unassembled WGS sequence"/>
</dbReference>
<gene>
    <name evidence="6" type="ORF">DW068_14405</name>
    <name evidence="5" type="ORF">DW833_05970</name>
    <name evidence="4" type="ORF">DXD91_05040</name>
</gene>
<dbReference type="GO" id="GO:0043856">
    <property type="term" value="F:anti-sigma factor antagonist activity"/>
    <property type="evidence" value="ECO:0007669"/>
    <property type="project" value="InterPro"/>
</dbReference>
<dbReference type="PANTHER" id="PTHR33495">
    <property type="entry name" value="ANTI-SIGMA FACTOR ANTAGONIST TM_1081-RELATED-RELATED"/>
    <property type="match status" value="1"/>
</dbReference>